<dbReference type="InterPro" id="IPR029489">
    <property type="entry name" value="OGT/SEC/SPY_C"/>
</dbReference>
<dbReference type="Gene3D" id="1.25.40.10">
    <property type="entry name" value="Tetratricopeptide repeat domain"/>
    <property type="match status" value="1"/>
</dbReference>
<keyword evidence="4" id="KW-0677">Repeat</keyword>
<feature type="domain" description="O-GlcNAc transferase C-terminal" evidence="6">
    <location>
        <begin position="189"/>
        <end position="343"/>
    </location>
</feature>
<dbReference type="SUPFAM" id="SSF48452">
    <property type="entry name" value="TPR-like"/>
    <property type="match status" value="1"/>
</dbReference>
<feature type="domain" description="O-GlcNAc transferase C-terminal" evidence="6">
    <location>
        <begin position="363"/>
        <end position="532"/>
    </location>
</feature>
<keyword evidence="3" id="KW-0808">Transferase</keyword>
<dbReference type="AlphaFoldDB" id="A0A410G9H4"/>
<evidence type="ECO:0000256" key="4">
    <source>
        <dbReference type="ARBA" id="ARBA00022737"/>
    </source>
</evidence>
<dbReference type="Gene3D" id="3.40.50.2000">
    <property type="entry name" value="Glycogen Phosphorylase B"/>
    <property type="match status" value="1"/>
</dbReference>
<dbReference type="Proteomes" id="UP000283474">
    <property type="component" value="Chromosome"/>
</dbReference>
<protein>
    <recommendedName>
        <fullName evidence="6">O-GlcNAc transferase C-terminal domain-containing protein</fullName>
    </recommendedName>
</protein>
<evidence type="ECO:0000256" key="5">
    <source>
        <dbReference type="ARBA" id="ARBA00022803"/>
    </source>
</evidence>
<dbReference type="InterPro" id="IPR051939">
    <property type="entry name" value="Glycosyltr_41/O-GlcNAc_trsf"/>
</dbReference>
<proteinExistence type="predicted"/>
<gene>
    <name evidence="7" type="ORF">CKA81_03205</name>
</gene>
<organism evidence="7 8">
    <name type="scientific">Pollutimonas thiosulfatoxidans</name>
    <dbReference type="NCBI Taxonomy" id="2028345"/>
    <lineage>
        <taxon>Bacteria</taxon>
        <taxon>Pseudomonadati</taxon>
        <taxon>Pseudomonadota</taxon>
        <taxon>Betaproteobacteria</taxon>
        <taxon>Burkholderiales</taxon>
        <taxon>Alcaligenaceae</taxon>
        <taxon>Pollutimonas</taxon>
    </lineage>
</organism>
<dbReference type="KEGG" id="pus:CKA81_03205"/>
<evidence type="ECO:0000256" key="3">
    <source>
        <dbReference type="ARBA" id="ARBA00022679"/>
    </source>
</evidence>
<accession>A0A410G9H4</accession>
<dbReference type="Gene3D" id="3.40.50.11380">
    <property type="match status" value="1"/>
</dbReference>
<dbReference type="RefSeq" id="WP_128354014.1">
    <property type="nucleotide sequence ID" value="NZ_CP022987.1"/>
</dbReference>
<dbReference type="OrthoDB" id="101857at2"/>
<keyword evidence="5" id="KW-0802">TPR repeat</keyword>
<reference evidence="7 8" key="1">
    <citation type="submission" date="2017-08" db="EMBL/GenBank/DDBJ databases">
        <authorList>
            <person name="Park S.-J."/>
            <person name="Kim H."/>
        </authorList>
    </citation>
    <scope>NUCLEOTIDE SEQUENCE [LARGE SCALE GENOMIC DNA]</scope>
    <source>
        <strain evidence="8">ye3</strain>
    </source>
</reference>
<evidence type="ECO:0000313" key="8">
    <source>
        <dbReference type="Proteomes" id="UP000283474"/>
    </source>
</evidence>
<dbReference type="EMBL" id="CP022987">
    <property type="protein sequence ID" value="QAA92962.1"/>
    <property type="molecule type" value="Genomic_DNA"/>
</dbReference>
<dbReference type="PANTHER" id="PTHR44835">
    <property type="entry name" value="UDP-N-ACETYLGLUCOSAMINE--PEPTIDE N-ACETYLGLUCOSAMINYLTRANSFERASE SPINDLY-RELATED"/>
    <property type="match status" value="1"/>
</dbReference>
<dbReference type="SUPFAM" id="SSF53756">
    <property type="entry name" value="UDP-Glycosyltransferase/glycogen phosphorylase"/>
    <property type="match status" value="1"/>
</dbReference>
<evidence type="ECO:0000256" key="1">
    <source>
        <dbReference type="ARBA" id="ARBA00004922"/>
    </source>
</evidence>
<dbReference type="Pfam" id="PF13844">
    <property type="entry name" value="Glyco_transf_41"/>
    <property type="match status" value="2"/>
</dbReference>
<comment type="pathway">
    <text evidence="1">Protein modification; protein glycosylation.</text>
</comment>
<name>A0A410G9H4_9BURK</name>
<dbReference type="InterPro" id="IPR029063">
    <property type="entry name" value="SAM-dependent_MTases_sf"/>
</dbReference>
<keyword evidence="8" id="KW-1185">Reference proteome</keyword>
<dbReference type="InterPro" id="IPR011990">
    <property type="entry name" value="TPR-like_helical_dom_sf"/>
</dbReference>
<evidence type="ECO:0000313" key="7">
    <source>
        <dbReference type="EMBL" id="QAA92962.1"/>
    </source>
</evidence>
<dbReference type="PANTHER" id="PTHR44835:SF1">
    <property type="entry name" value="PROTEIN O-GLCNAC TRANSFERASE"/>
    <property type="match status" value="1"/>
</dbReference>
<dbReference type="Gene3D" id="3.40.50.150">
    <property type="entry name" value="Vaccinia Virus protein VP39"/>
    <property type="match status" value="1"/>
</dbReference>
<evidence type="ECO:0000256" key="2">
    <source>
        <dbReference type="ARBA" id="ARBA00022676"/>
    </source>
</evidence>
<keyword evidence="2" id="KW-0328">Glycosyltransferase</keyword>
<sequence length="1043" mass="117439">MSTPAPKKLSHLDIGKIYNEALSLFKTCNFNAAATLLESVLVQFPGHQESLLLLLKTLLKTDQTLKAESYLSNLATDRAEPILLAVDIYKKNKSYDDAERVLRDKIDHKALKHIALSSLATVRTLQGYPQEGLQLLHKAHEADRSNPTILATIIADEHFNPELDLLQIRSLQNRWEKLYAPAISPSTQTRKIKNKALRLGILSDGFNNHPVARMTIGGLHALPKHEFQLYAYSSSNRDDSVKAEFKAGCDQWREIAHLSDDALSDRIKRDHIDILIDLSGYHIGSRLRMLASRPCPLLLKWVGGLNDSMGLSYIDYLITDRFESPLGSDHEYTEKLIRMPNGYISYTPPRYMPDVGPLPAVKNEFITFGCFNNANKLNSTINSVWARILNRVPNSRLLLKGSMYEGDNFKKEILKSFNDFGIGTEQIIFEGQADHIALLNSYNKVDITLDPWPFSGGLTTLESMMMGVPVVTYPGATFASRHSTSHVSNAGYSDLVADSWEEYIEIACALAQNIDVLQGLRAEIRGVFLAAPISNHAHFSLALRQALLAIWHRHCEEKPVAAVEVFDDHSHRFEDESESSLIDAKEKPEQNDGVNFNLSSPVLIVDHGARLIQDKKFTGLYNSNAVHLVCFDPAGLSKQRQLPLKRERLQVISDTLLGDGNPQEFYAHLDNSISGSLCDIDSDAPLVTLTLPSIRLNDLPSDQPIDWLMLSQQYQNTLLLENSGKALVDILVLSAIIEFSPNSTNSMSFDACRRIAGRHGLEFYSFTYFNFNNTATTEALKKGYRGSQTKSAIAVFIPKNFGKLTPQRLEKLVFILHSYFDMPDIADHILQHTQHPQARNYADYLASHFAPPTVIPNRPAMSEPEIELLEAYLAKANNYYEFGSGGSTKLAASMGLSVHGAESDKQWLRQLKNDIGDLCQVQHIDIGSTGEWGYPIDLSESIKFPDYSHSIHTHNRKYDLILVDGRFRVACVLESILHAIHNNYQDQVRIFIHDFWNREHYSPVLRFLECIKSVDTAGVFKIKDKLDKNSLKKTKELFTDDYR</sequence>
<evidence type="ECO:0000259" key="6">
    <source>
        <dbReference type="Pfam" id="PF13844"/>
    </source>
</evidence>
<dbReference type="GO" id="GO:0016757">
    <property type="term" value="F:glycosyltransferase activity"/>
    <property type="evidence" value="ECO:0007669"/>
    <property type="project" value="UniProtKB-KW"/>
</dbReference>